<feature type="compositionally biased region" description="Polar residues" evidence="1">
    <location>
        <begin position="117"/>
        <end position="128"/>
    </location>
</feature>
<feature type="region of interest" description="Disordered" evidence="1">
    <location>
        <begin position="25"/>
        <end position="268"/>
    </location>
</feature>
<feature type="compositionally biased region" description="Polar residues" evidence="1">
    <location>
        <begin position="27"/>
        <end position="37"/>
    </location>
</feature>
<evidence type="ECO:0000313" key="2">
    <source>
        <dbReference type="EMBL" id="TPX08249.1"/>
    </source>
</evidence>
<reference evidence="2 4" key="1">
    <citation type="submission" date="2019-06" db="EMBL/GenBank/DDBJ databases">
        <title>Draft genome sequence of the filamentous fungus Phialemoniopsis curvata isolated from diesel fuel.</title>
        <authorList>
            <person name="Varaljay V.A."/>
            <person name="Lyon W.J."/>
            <person name="Crouch A.L."/>
            <person name="Drake C.E."/>
            <person name="Hollomon J.M."/>
            <person name="Nadeau L.J."/>
            <person name="Nunn H.S."/>
            <person name="Stevenson B.S."/>
            <person name="Bojanowski C.L."/>
            <person name="Crookes-Goodson W.J."/>
        </authorList>
    </citation>
    <scope>NUCLEOTIDE SEQUENCE [LARGE SCALE GENOMIC DNA]</scope>
    <source>
        <strain evidence="2 4">D216</strain>
    </source>
</reference>
<comment type="caution">
    <text evidence="2">The sequence shown here is derived from an EMBL/GenBank/DDBJ whole genome shotgun (WGS) entry which is preliminary data.</text>
</comment>
<feature type="compositionally biased region" description="Basic and acidic residues" evidence="1">
    <location>
        <begin position="247"/>
        <end position="262"/>
    </location>
</feature>
<evidence type="ECO:0000313" key="4">
    <source>
        <dbReference type="Proteomes" id="UP000319257"/>
    </source>
</evidence>
<feature type="compositionally biased region" description="Basic and acidic residues" evidence="1">
    <location>
        <begin position="163"/>
        <end position="172"/>
    </location>
</feature>
<dbReference type="AlphaFoldDB" id="A0A507ATJ4"/>
<dbReference type="InParanoid" id="A0A507ATJ4"/>
<organism evidence="2 4">
    <name type="scientific">Thyridium curvatum</name>
    <dbReference type="NCBI Taxonomy" id="1093900"/>
    <lineage>
        <taxon>Eukaryota</taxon>
        <taxon>Fungi</taxon>
        <taxon>Dikarya</taxon>
        <taxon>Ascomycota</taxon>
        <taxon>Pezizomycotina</taxon>
        <taxon>Sordariomycetes</taxon>
        <taxon>Sordariomycetidae</taxon>
        <taxon>Thyridiales</taxon>
        <taxon>Thyridiaceae</taxon>
        <taxon>Thyridium</taxon>
    </lineage>
</organism>
<dbReference type="Proteomes" id="UP000319257">
    <property type="component" value="Unassembled WGS sequence"/>
</dbReference>
<feature type="compositionally biased region" description="Polar residues" evidence="1">
    <location>
        <begin position="94"/>
        <end position="103"/>
    </location>
</feature>
<dbReference type="EMBL" id="SKBQ01000007">
    <property type="protein sequence ID" value="TPX08249.1"/>
    <property type="molecule type" value="Genomic_DNA"/>
</dbReference>
<proteinExistence type="predicted"/>
<keyword evidence="4" id="KW-1185">Reference proteome</keyword>
<evidence type="ECO:0000313" key="3">
    <source>
        <dbReference type="EMBL" id="TPX08280.1"/>
    </source>
</evidence>
<gene>
    <name evidence="2" type="ORF">E0L32_001824</name>
    <name evidence="3" type="ORF">E0L32_001855</name>
</gene>
<evidence type="ECO:0000256" key="1">
    <source>
        <dbReference type="SAM" id="MobiDB-lite"/>
    </source>
</evidence>
<dbReference type="RefSeq" id="XP_030989960.1">
    <property type="nucleotide sequence ID" value="XM_031135946.1"/>
</dbReference>
<feature type="compositionally biased region" description="Polar residues" evidence="1">
    <location>
        <begin position="191"/>
        <end position="200"/>
    </location>
</feature>
<name>A0A507ATJ4_9PEZI</name>
<dbReference type="EMBL" id="SKBQ01000007">
    <property type="protein sequence ID" value="TPX08280.1"/>
    <property type="molecule type" value="Genomic_DNA"/>
</dbReference>
<sequence>MPNDEANHSKHLLFHWKSTDVLEISDQRATTTTNSSPPAGHRLLGPSGLPANPTPMSRSQLMAPPQKSLQPQEGQGPVHARPVPIRRKPVPTAQPRSDNNARNSVPEGFEPGEKRSTMATQRNGGATDSSHRTDTTPMHASTAIEEWIKNTASMRRTYPESPISEREEDFKSPKLPTKSLAIPRLARATCPPTSTHSQSKAARADPFDGADLVIQGDEASHDQRESIATGNKTAEGTEREAEEVSEEVFRVPEVPCKRRGEGDLASEG</sequence>
<dbReference type="GeneID" id="41969271"/>
<accession>A0A507ATJ4</accession>
<protein>
    <submittedName>
        <fullName evidence="2">Uncharacterized protein</fullName>
    </submittedName>
</protein>